<reference evidence="2" key="1">
    <citation type="submission" date="2023-08" db="EMBL/GenBank/DDBJ databases">
        <authorList>
            <person name="Audoor S."/>
            <person name="Bilcke G."/>
        </authorList>
    </citation>
    <scope>NUCLEOTIDE SEQUENCE</scope>
</reference>
<comment type="caution">
    <text evidence="2">The sequence shown here is derived from an EMBL/GenBank/DDBJ whole genome shotgun (WGS) entry which is preliminary data.</text>
</comment>
<name>A0AAD2CE27_9STRA</name>
<evidence type="ECO:0000313" key="2">
    <source>
        <dbReference type="EMBL" id="CAJ1931636.1"/>
    </source>
</evidence>
<dbReference type="EMBL" id="CAKOGP040000169">
    <property type="protein sequence ID" value="CAJ1931636.1"/>
    <property type="molecule type" value="Genomic_DNA"/>
</dbReference>
<organism evidence="2 3">
    <name type="scientific">Cylindrotheca closterium</name>
    <dbReference type="NCBI Taxonomy" id="2856"/>
    <lineage>
        <taxon>Eukaryota</taxon>
        <taxon>Sar</taxon>
        <taxon>Stramenopiles</taxon>
        <taxon>Ochrophyta</taxon>
        <taxon>Bacillariophyta</taxon>
        <taxon>Bacillariophyceae</taxon>
        <taxon>Bacillariophycidae</taxon>
        <taxon>Bacillariales</taxon>
        <taxon>Bacillariaceae</taxon>
        <taxon>Cylindrotheca</taxon>
    </lineage>
</organism>
<evidence type="ECO:0008006" key="4">
    <source>
        <dbReference type="Google" id="ProtNLM"/>
    </source>
</evidence>
<keyword evidence="3" id="KW-1185">Reference proteome</keyword>
<dbReference type="Proteomes" id="UP001295423">
    <property type="component" value="Unassembled WGS sequence"/>
</dbReference>
<sequence length="341" mass="36803">MKLSIATCLLLVTETYAFQSNSGSVQRSSSYGLQELTMALHAAKPTVEESTSRRSFSYSLMKAAGLGVGFLLSPENAFAGIDVSGLQVEGGGGGNANLAQQLKAYDGSGTARVKEVKALETTTTAPKRTEKPLDQTALDSKVAHWAYRANPGFGPSLKKAGPLGNLYRLNDVVVPPTGSKLRSVGVQFEFPFDWLQLDKFTGGIQYVDQRNGDKLYLLQATLPPDTSLASLSKSVLGDLIFDPEGSVSKTGQTIEDYKVVNGQTLVECPAGSCATRRRFKIKYATVTGNGLRVERRGLVDAYQVENEIYMLMTSSNAVKFEKGGSERETVENIVNSFVLDI</sequence>
<feature type="signal peptide" evidence="1">
    <location>
        <begin position="1"/>
        <end position="17"/>
    </location>
</feature>
<evidence type="ECO:0000313" key="3">
    <source>
        <dbReference type="Proteomes" id="UP001295423"/>
    </source>
</evidence>
<keyword evidence="1" id="KW-0732">Signal</keyword>
<accession>A0AAD2CE27</accession>
<gene>
    <name evidence="2" type="ORF">CYCCA115_LOCUS2476</name>
</gene>
<dbReference type="AlphaFoldDB" id="A0AAD2CE27"/>
<proteinExistence type="predicted"/>
<protein>
    <recommendedName>
        <fullName evidence="4">PsbP C-terminal domain-containing protein</fullName>
    </recommendedName>
</protein>
<evidence type="ECO:0000256" key="1">
    <source>
        <dbReference type="SAM" id="SignalP"/>
    </source>
</evidence>
<feature type="chain" id="PRO_5041928663" description="PsbP C-terminal domain-containing protein" evidence="1">
    <location>
        <begin position="18"/>
        <end position="341"/>
    </location>
</feature>